<keyword evidence="8" id="KW-1185">Reference proteome</keyword>
<comment type="similarity">
    <text evidence="2 4">Belongs to the ubiquitin-activating E1 family. ULA1 subfamily.</text>
</comment>
<dbReference type="Pfam" id="PF00899">
    <property type="entry name" value="ThiF"/>
    <property type="match status" value="1"/>
</dbReference>
<dbReference type="PANTHER" id="PTHR10953:SF29">
    <property type="entry name" value="NEDD8-ACTIVATING ENZYME E1 REGULATORY SUBUNIT"/>
    <property type="match status" value="1"/>
</dbReference>
<comment type="function">
    <text evidence="4">Regulatory subunit of the dimeric UBA3-ULA1 E1 enzyme.</text>
</comment>
<feature type="region of interest" description="Disordered" evidence="5">
    <location>
        <begin position="1"/>
        <end position="25"/>
    </location>
</feature>
<dbReference type="Gene3D" id="3.40.50.720">
    <property type="entry name" value="NAD(P)-binding Rossmann-like Domain"/>
    <property type="match status" value="2"/>
</dbReference>
<dbReference type="InterPro" id="IPR000594">
    <property type="entry name" value="ThiF_NAD_FAD-bd"/>
</dbReference>
<reference evidence="7" key="1">
    <citation type="submission" date="2021-03" db="EMBL/GenBank/DDBJ databases">
        <title>Comparative genomics and phylogenomic investigation of the class Geoglossomycetes provide insights into ecological specialization and systematics.</title>
        <authorList>
            <person name="Melie T."/>
            <person name="Pirro S."/>
            <person name="Miller A.N."/>
            <person name="Quandt A."/>
        </authorList>
    </citation>
    <scope>NUCLEOTIDE SEQUENCE</scope>
    <source>
        <strain evidence="7">CAQ_001_2017</strain>
    </source>
</reference>
<evidence type="ECO:0000256" key="2">
    <source>
        <dbReference type="ARBA" id="ARBA00006868"/>
    </source>
</evidence>
<feature type="region of interest" description="Disordered" evidence="5">
    <location>
        <begin position="464"/>
        <end position="493"/>
    </location>
</feature>
<dbReference type="GO" id="GO:0005737">
    <property type="term" value="C:cytoplasm"/>
    <property type="evidence" value="ECO:0007669"/>
    <property type="project" value="TreeGrafter"/>
</dbReference>
<sequence length="568" mass="63128">MDDSLEDSPSPPQEPSSKEKKYDRQLRMWGSTGQVALESARVLLIQAGPNAVGIETLKNLVLPGIERYTIVDPSVVTEEDTGVNFFVDGESIGQLKAKVCCQMLQELNPDVDGEYLTEPIESLLRNPSFLLGYSLILVAAPIFSPTLKTIAAYAWEHELPLFYIHSLGFYSYFTVSLPPCFPVIETHPDQSVAAELRLTNPWPELAALAKEVTAGLEEMNDHDHGHVPYVLLLLHYLELWKQDNEGRVPATYREKLEFRKLVEAGARTENAEGGEENYEEAAAAVLKSLNPATLTWSIREIFQATECVELTTDSPIFWFVAAAVKDFERKHHVLPLHGSVPDMKAKTADYIRLQKVYKAKARQDAAEVLANMRVIKGELGCTSEEIYERVVDDFCREAAFVRFFRGQRLPVACGGEDGEFELAGEAVEHEPTSGEGQALEDPESLMPLYITLLAYDVFINSRSRNAPPHSPDSGPTTLLNHAPGHASSTVHTDEQELSRIAHSILFRCTRSGGGDLHNISALTGGMVAQEAIKVITRQYVPADNTVVFDGIRSKVWVFRRTADMFSRP</sequence>
<evidence type="ECO:0000256" key="3">
    <source>
        <dbReference type="ARBA" id="ARBA00022786"/>
    </source>
</evidence>
<dbReference type="GO" id="GO:0019781">
    <property type="term" value="F:NEDD8 activating enzyme activity"/>
    <property type="evidence" value="ECO:0007669"/>
    <property type="project" value="UniProtKB-UniRule"/>
</dbReference>
<comment type="caution">
    <text evidence="7">The sequence shown here is derived from an EMBL/GenBank/DDBJ whole genome shotgun (WGS) entry which is preliminary data.</text>
</comment>
<evidence type="ECO:0000256" key="4">
    <source>
        <dbReference type="PIRNR" id="PIRNR039099"/>
    </source>
</evidence>
<comment type="pathway">
    <text evidence="1 4">Protein modification; protein neddylation.</text>
</comment>
<dbReference type="PANTHER" id="PTHR10953">
    <property type="entry name" value="UBIQUITIN-ACTIVATING ENZYME E1"/>
    <property type="match status" value="1"/>
</dbReference>
<dbReference type="GO" id="GO:0045116">
    <property type="term" value="P:protein neddylation"/>
    <property type="evidence" value="ECO:0007669"/>
    <property type="project" value="UniProtKB-UniRule"/>
</dbReference>
<name>A0A9P8RMI3_9PEZI</name>
<feature type="domain" description="THIF-type NAD/FAD binding fold" evidence="6">
    <location>
        <begin position="22"/>
        <end position="554"/>
    </location>
</feature>
<dbReference type="EMBL" id="JAGHQM010000971">
    <property type="protein sequence ID" value="KAH0556927.1"/>
    <property type="molecule type" value="Genomic_DNA"/>
</dbReference>
<gene>
    <name evidence="7" type="ORF">GP486_005287</name>
</gene>
<feature type="compositionally biased region" description="Basic and acidic residues" evidence="5">
    <location>
        <begin position="16"/>
        <end position="25"/>
    </location>
</feature>
<evidence type="ECO:0000259" key="6">
    <source>
        <dbReference type="Pfam" id="PF00899"/>
    </source>
</evidence>
<dbReference type="InterPro" id="IPR030667">
    <property type="entry name" value="APP-BP1"/>
</dbReference>
<keyword evidence="3 4" id="KW-0833">Ubl conjugation pathway</keyword>
<evidence type="ECO:0000313" key="8">
    <source>
        <dbReference type="Proteomes" id="UP000750711"/>
    </source>
</evidence>
<dbReference type="InterPro" id="IPR035985">
    <property type="entry name" value="Ubiquitin-activating_enz"/>
</dbReference>
<dbReference type="AlphaFoldDB" id="A0A9P8RMI3"/>
<protein>
    <recommendedName>
        <fullName evidence="4">NEDD8-activating enzyme E1 regulatory subunit</fullName>
    </recommendedName>
</protein>
<organism evidence="7 8">
    <name type="scientific">Trichoglossum hirsutum</name>
    <dbReference type="NCBI Taxonomy" id="265104"/>
    <lineage>
        <taxon>Eukaryota</taxon>
        <taxon>Fungi</taxon>
        <taxon>Dikarya</taxon>
        <taxon>Ascomycota</taxon>
        <taxon>Pezizomycotina</taxon>
        <taxon>Geoglossomycetes</taxon>
        <taxon>Geoglossales</taxon>
        <taxon>Geoglossaceae</taxon>
        <taxon>Trichoglossum</taxon>
    </lineage>
</organism>
<evidence type="ECO:0000256" key="1">
    <source>
        <dbReference type="ARBA" id="ARBA00005032"/>
    </source>
</evidence>
<dbReference type="Proteomes" id="UP000750711">
    <property type="component" value="Unassembled WGS sequence"/>
</dbReference>
<dbReference type="PIRSF" id="PIRSF039099">
    <property type="entry name" value="APP-BP1"/>
    <property type="match status" value="1"/>
</dbReference>
<dbReference type="InterPro" id="IPR045886">
    <property type="entry name" value="ThiF/MoeB/HesA"/>
</dbReference>
<accession>A0A9P8RMI3</accession>
<proteinExistence type="inferred from homology"/>
<evidence type="ECO:0000313" key="7">
    <source>
        <dbReference type="EMBL" id="KAH0556927.1"/>
    </source>
</evidence>
<evidence type="ECO:0000256" key="5">
    <source>
        <dbReference type="SAM" id="MobiDB-lite"/>
    </source>
</evidence>
<dbReference type="SUPFAM" id="SSF69572">
    <property type="entry name" value="Activating enzymes of the ubiquitin-like proteins"/>
    <property type="match status" value="1"/>
</dbReference>